<evidence type="ECO:0000313" key="4">
    <source>
        <dbReference type="EMBL" id="KFZ32101.1"/>
    </source>
</evidence>
<sequence>MSKQPVALITGAGRRFGFELAKALLDEGYRVFAHYRSSEQGIRELESLGAEPVQADFAKLSEVEQLIQNIQAKTARLDLLVNNASSFFDNGTVDEELANLEAVFQVHAMAPYLLIKGLAPQLKAADNGLVVNITDIYVDSPTVNHIAYCAAKAGLANLTQAFAKHLAPDIRVNAIQPGPILFLPEHDSEHRRQVLEQTPLQVEGGLQPMIDTVRFLRDNPFLTGESIKVDGGRALNI</sequence>
<keyword evidence="5" id="KW-1185">Reference proteome</keyword>
<organism evidence="4 5">
    <name type="scientific">Pseudidiomarina salinarum</name>
    <dbReference type="NCBI Taxonomy" id="435908"/>
    <lineage>
        <taxon>Bacteria</taxon>
        <taxon>Pseudomonadati</taxon>
        <taxon>Pseudomonadota</taxon>
        <taxon>Gammaproteobacteria</taxon>
        <taxon>Alteromonadales</taxon>
        <taxon>Idiomarinaceae</taxon>
        <taxon>Pseudidiomarina</taxon>
    </lineage>
</organism>
<name>A0A094JHS7_9GAMM</name>
<dbReference type="EMBL" id="JPER01000001">
    <property type="protein sequence ID" value="KFZ32101.1"/>
    <property type="molecule type" value="Genomic_DNA"/>
</dbReference>
<dbReference type="PANTHER" id="PTHR43639">
    <property type="entry name" value="OXIDOREDUCTASE, SHORT-CHAIN DEHYDROGENASE/REDUCTASE FAMILY (AFU_ORTHOLOGUE AFUA_5G02870)"/>
    <property type="match status" value="1"/>
</dbReference>
<evidence type="ECO:0000256" key="1">
    <source>
        <dbReference type="ARBA" id="ARBA00006484"/>
    </source>
</evidence>
<dbReference type="InterPro" id="IPR020904">
    <property type="entry name" value="Sc_DH/Rdtase_CS"/>
</dbReference>
<protein>
    <submittedName>
        <fullName evidence="4">Short-chain dehydrogenase</fullName>
    </submittedName>
</protein>
<dbReference type="PRINTS" id="PR00081">
    <property type="entry name" value="GDHRDH"/>
</dbReference>
<evidence type="ECO:0000256" key="3">
    <source>
        <dbReference type="RuleBase" id="RU000363"/>
    </source>
</evidence>
<dbReference type="STRING" id="435908.IDSA_05380"/>
<proteinExistence type="inferred from homology"/>
<dbReference type="Gene3D" id="3.40.50.720">
    <property type="entry name" value="NAD(P)-binding Rossmann-like Domain"/>
    <property type="match status" value="1"/>
</dbReference>
<dbReference type="AlphaFoldDB" id="A0A094JHS7"/>
<dbReference type="PRINTS" id="PR00080">
    <property type="entry name" value="SDRFAMILY"/>
</dbReference>
<dbReference type="InterPro" id="IPR002347">
    <property type="entry name" value="SDR_fam"/>
</dbReference>
<dbReference type="Proteomes" id="UP000054363">
    <property type="component" value="Unassembled WGS sequence"/>
</dbReference>
<accession>A0A094JHS7</accession>
<dbReference type="PROSITE" id="PS00061">
    <property type="entry name" value="ADH_SHORT"/>
    <property type="match status" value="1"/>
</dbReference>
<dbReference type="PANTHER" id="PTHR43639:SF1">
    <property type="entry name" value="SHORT-CHAIN DEHYDROGENASE_REDUCTASE FAMILY PROTEIN"/>
    <property type="match status" value="1"/>
</dbReference>
<dbReference type="SUPFAM" id="SSF51735">
    <property type="entry name" value="NAD(P)-binding Rossmann-fold domains"/>
    <property type="match status" value="1"/>
</dbReference>
<gene>
    <name evidence="4" type="ORF">IDSA_05380</name>
</gene>
<comment type="caution">
    <text evidence="4">The sequence shown here is derived from an EMBL/GenBank/DDBJ whole genome shotgun (WGS) entry which is preliminary data.</text>
</comment>
<keyword evidence="2" id="KW-0560">Oxidoreductase</keyword>
<dbReference type="Pfam" id="PF00106">
    <property type="entry name" value="adh_short"/>
    <property type="match status" value="1"/>
</dbReference>
<dbReference type="OrthoDB" id="9793499at2"/>
<reference evidence="4 5" key="1">
    <citation type="submission" date="2014-06" db="EMBL/GenBank/DDBJ databases">
        <title>The draft genome sequence of Idiomarina salinarum ISL-52.</title>
        <authorList>
            <person name="Du J."/>
            <person name="Shao Z."/>
        </authorList>
    </citation>
    <scope>NUCLEOTIDE SEQUENCE [LARGE SCALE GENOMIC DNA]</scope>
    <source>
        <strain evidence="4 5">ISL-52</strain>
    </source>
</reference>
<dbReference type="RefSeq" id="WP_034774801.1">
    <property type="nucleotide sequence ID" value="NZ_JPER01000001.1"/>
</dbReference>
<dbReference type="GO" id="GO:0016491">
    <property type="term" value="F:oxidoreductase activity"/>
    <property type="evidence" value="ECO:0007669"/>
    <property type="project" value="UniProtKB-KW"/>
</dbReference>
<comment type="similarity">
    <text evidence="1 3">Belongs to the short-chain dehydrogenases/reductases (SDR) family.</text>
</comment>
<evidence type="ECO:0000256" key="2">
    <source>
        <dbReference type="ARBA" id="ARBA00023002"/>
    </source>
</evidence>
<dbReference type="InterPro" id="IPR036291">
    <property type="entry name" value="NAD(P)-bd_dom_sf"/>
</dbReference>
<evidence type="ECO:0000313" key="5">
    <source>
        <dbReference type="Proteomes" id="UP000054363"/>
    </source>
</evidence>
<dbReference type="eggNOG" id="COG1028">
    <property type="taxonomic scope" value="Bacteria"/>
</dbReference>